<name>A0A0E9VFV8_ANGAN</name>
<dbReference type="EMBL" id="GBXM01032489">
    <property type="protein sequence ID" value="JAH76088.1"/>
    <property type="molecule type" value="Transcribed_RNA"/>
</dbReference>
<proteinExistence type="predicted"/>
<protein>
    <submittedName>
        <fullName evidence="1">Uncharacterized protein</fullName>
    </submittedName>
</protein>
<evidence type="ECO:0000313" key="1">
    <source>
        <dbReference type="EMBL" id="JAH76088.1"/>
    </source>
</evidence>
<sequence>MTLSTVLLPR</sequence>
<accession>A0A0E9VFV8</accession>
<reference evidence="1" key="1">
    <citation type="submission" date="2014-11" db="EMBL/GenBank/DDBJ databases">
        <authorList>
            <person name="Amaro Gonzalez C."/>
        </authorList>
    </citation>
    <scope>NUCLEOTIDE SEQUENCE</scope>
</reference>
<reference evidence="1" key="2">
    <citation type="journal article" date="2015" name="Fish Shellfish Immunol.">
        <title>Early steps in the European eel (Anguilla anguilla)-Vibrio vulnificus interaction in the gills: Role of the RtxA13 toxin.</title>
        <authorList>
            <person name="Callol A."/>
            <person name="Pajuelo D."/>
            <person name="Ebbesson L."/>
            <person name="Teles M."/>
            <person name="MacKenzie S."/>
            <person name="Amaro C."/>
        </authorList>
    </citation>
    <scope>NUCLEOTIDE SEQUENCE</scope>
</reference>
<organism evidence="1">
    <name type="scientific">Anguilla anguilla</name>
    <name type="common">European freshwater eel</name>
    <name type="synonym">Muraena anguilla</name>
    <dbReference type="NCBI Taxonomy" id="7936"/>
    <lineage>
        <taxon>Eukaryota</taxon>
        <taxon>Metazoa</taxon>
        <taxon>Chordata</taxon>
        <taxon>Craniata</taxon>
        <taxon>Vertebrata</taxon>
        <taxon>Euteleostomi</taxon>
        <taxon>Actinopterygii</taxon>
        <taxon>Neopterygii</taxon>
        <taxon>Teleostei</taxon>
        <taxon>Anguilliformes</taxon>
        <taxon>Anguillidae</taxon>
        <taxon>Anguilla</taxon>
    </lineage>
</organism>